<dbReference type="HOGENOM" id="CLU_857716_0_0_9"/>
<dbReference type="Proteomes" id="UP000003438">
    <property type="component" value="Unassembled WGS sequence"/>
</dbReference>
<accession>D1PS26</accession>
<dbReference type="eggNOG" id="COG1653">
    <property type="taxonomic scope" value="Bacteria"/>
</dbReference>
<dbReference type="Gene3D" id="3.40.190.10">
    <property type="entry name" value="Periplasmic binding protein-like II"/>
    <property type="match status" value="2"/>
</dbReference>
<sequence length="324" mass="35595">MLAPGTVCYDKIKYSLQGKEAAVMTTDRGARSVCLTAALLLLAGCAAAPQQPAAPAVQLDWYVNFSWFNAGWGGNHVTDTVTESTGVTVDFSVPTGAGSDTLDAMIRQEDLPDLITLGWWEPQVSTLIDGGYVYSLDELAETYDPDFYTVAGADQLDWYRQPDGYVYGYPSFSAGVEEAQQAANMVFVVRKDLYEALGSPDMTTPEGFADTLRRAAAQFPEVDGKPLIPFGVGEFNEYGNASLTDCLPDFLAIPPQKDGQAYDAVTDPDYQTWLKTLRELVADGTLTSDFFFDKRQQTAEKLLDGQYFCLLYQWTDVDVALQKN</sequence>
<reference evidence="1" key="1">
    <citation type="submission" date="2009-12" db="EMBL/GenBank/DDBJ databases">
        <authorList>
            <person name="Weinstock G."/>
            <person name="Sodergren E."/>
            <person name="Clifton S."/>
            <person name="Fulton L."/>
            <person name="Fulton B."/>
            <person name="Courtney L."/>
            <person name="Fronick C."/>
            <person name="Harrison M."/>
            <person name="Strong C."/>
            <person name="Farmer C."/>
            <person name="Delahaunty K."/>
            <person name="Markovic C."/>
            <person name="Hall O."/>
            <person name="Minx P."/>
            <person name="Tomlinson C."/>
            <person name="Mitreva M."/>
            <person name="Nelson J."/>
            <person name="Hou S."/>
            <person name="Wollam A."/>
            <person name="Pepin K.H."/>
            <person name="Johnson M."/>
            <person name="Bhonagiri V."/>
            <person name="Nash W.E."/>
            <person name="Warren W."/>
            <person name="Chinwalla A."/>
            <person name="Mardis E.R."/>
            <person name="Wilson R.K."/>
        </authorList>
    </citation>
    <scope>NUCLEOTIDE SEQUENCE [LARGE SCALE GENOMIC DNA]</scope>
    <source>
        <strain evidence="1">DSM 15176</strain>
    </source>
</reference>
<dbReference type="SUPFAM" id="SSF53850">
    <property type="entry name" value="Periplasmic binding protein-like II"/>
    <property type="match status" value="1"/>
</dbReference>
<organism evidence="1 2">
    <name type="scientific">Subdoligranulum variabile DSM 15176</name>
    <dbReference type="NCBI Taxonomy" id="411471"/>
    <lineage>
        <taxon>Bacteria</taxon>
        <taxon>Bacillati</taxon>
        <taxon>Bacillota</taxon>
        <taxon>Clostridia</taxon>
        <taxon>Eubacteriales</taxon>
        <taxon>Oscillospiraceae</taxon>
        <taxon>Subdoligranulum</taxon>
    </lineage>
</organism>
<evidence type="ECO:0000313" key="2">
    <source>
        <dbReference type="Proteomes" id="UP000003438"/>
    </source>
</evidence>
<evidence type="ECO:0008006" key="3">
    <source>
        <dbReference type="Google" id="ProtNLM"/>
    </source>
</evidence>
<protein>
    <recommendedName>
        <fullName evidence="3">ABC transporter, solute-binding protein</fullName>
    </recommendedName>
</protein>
<dbReference type="AlphaFoldDB" id="D1PS26"/>
<evidence type="ECO:0000313" key="1">
    <source>
        <dbReference type="EMBL" id="EFB74554.1"/>
    </source>
</evidence>
<name>D1PS26_9FIRM</name>
<dbReference type="EMBL" id="ACBY02000068">
    <property type="protein sequence ID" value="EFB74554.1"/>
    <property type="molecule type" value="Genomic_DNA"/>
</dbReference>
<dbReference type="STRING" id="411471.SUBVAR_07209"/>
<keyword evidence="2" id="KW-1185">Reference proteome</keyword>
<proteinExistence type="predicted"/>
<comment type="caution">
    <text evidence="1">The sequence shown here is derived from an EMBL/GenBank/DDBJ whole genome shotgun (WGS) entry which is preliminary data.</text>
</comment>
<gene>
    <name evidence="1" type="ORF">SUBVAR_07209</name>
</gene>